<dbReference type="SUPFAM" id="SSF103481">
    <property type="entry name" value="Multidrug resistance efflux transporter EmrE"/>
    <property type="match status" value="2"/>
</dbReference>
<gene>
    <name evidence="9" type="ORF">QWT69_17085</name>
</gene>
<accession>A0ABZ0L7A7</accession>
<evidence type="ECO:0000313" key="9">
    <source>
        <dbReference type="EMBL" id="WOV87537.1"/>
    </source>
</evidence>
<dbReference type="PANTHER" id="PTHR32322:SF18">
    <property type="entry name" value="S-ADENOSYLMETHIONINE_S-ADENOSYLHOMOCYSTEINE TRANSPORTER"/>
    <property type="match status" value="1"/>
</dbReference>
<comment type="subcellular location">
    <subcellularLocation>
        <location evidence="1">Cell membrane</location>
        <topology evidence="1">Multi-pass membrane protein</topology>
    </subcellularLocation>
</comment>
<dbReference type="Proteomes" id="UP001303902">
    <property type="component" value="Chromosome"/>
</dbReference>
<dbReference type="Pfam" id="PF00892">
    <property type="entry name" value="EamA"/>
    <property type="match status" value="2"/>
</dbReference>
<evidence type="ECO:0000256" key="2">
    <source>
        <dbReference type="ARBA" id="ARBA00007362"/>
    </source>
</evidence>
<evidence type="ECO:0000256" key="6">
    <source>
        <dbReference type="ARBA" id="ARBA00023136"/>
    </source>
</evidence>
<evidence type="ECO:0000313" key="10">
    <source>
        <dbReference type="Proteomes" id="UP001303902"/>
    </source>
</evidence>
<feature type="domain" description="EamA" evidence="8">
    <location>
        <begin position="150"/>
        <end position="285"/>
    </location>
</feature>
<evidence type="ECO:0000256" key="3">
    <source>
        <dbReference type="ARBA" id="ARBA00022475"/>
    </source>
</evidence>
<feature type="transmembrane region" description="Helical" evidence="7">
    <location>
        <begin position="122"/>
        <end position="139"/>
    </location>
</feature>
<feature type="transmembrane region" description="Helical" evidence="7">
    <location>
        <begin position="213"/>
        <end position="231"/>
    </location>
</feature>
<feature type="transmembrane region" description="Helical" evidence="7">
    <location>
        <begin position="97"/>
        <end position="115"/>
    </location>
</feature>
<evidence type="ECO:0000256" key="1">
    <source>
        <dbReference type="ARBA" id="ARBA00004651"/>
    </source>
</evidence>
<keyword evidence="10" id="KW-1185">Reference proteome</keyword>
<dbReference type="RefSeq" id="WP_317967750.1">
    <property type="nucleotide sequence ID" value="NZ_CP129118.1"/>
</dbReference>
<name>A0ABZ0L7A7_9BACL</name>
<evidence type="ECO:0000256" key="5">
    <source>
        <dbReference type="ARBA" id="ARBA00022989"/>
    </source>
</evidence>
<dbReference type="InterPro" id="IPR037185">
    <property type="entry name" value="EmrE-like"/>
</dbReference>
<feature type="transmembrane region" description="Helical" evidence="7">
    <location>
        <begin position="7"/>
        <end position="28"/>
    </location>
</feature>
<evidence type="ECO:0000259" key="8">
    <source>
        <dbReference type="Pfam" id="PF00892"/>
    </source>
</evidence>
<dbReference type="InterPro" id="IPR050638">
    <property type="entry name" value="AA-Vitamin_Transporters"/>
</dbReference>
<proteinExistence type="inferred from homology"/>
<sequence>MNRLKAYAWLTFCVIVWGSNFVFGKILVQDFSPALITTLRLLFIVLFLIGLSFYRGHFKRLNKSDVLAVFFLGVIGVFINQWSFFEGLQTADPTTSALILATTPILTGVLASIFLKEKLTIRMLVGSIVAIIGIYFVVAKGDLSSLHIDKGLYWIVITMVTFAIMIIMTRILSNRIDPLSITLYSNIVGLIVSIPFVFILDTPIIISSKVSDWSLLIVTAVVVHGIATLIWNSNIRYVDASKASILSNLEPFVAMIMGLILLYKPITGAEMLGSLFIVGGVVLSTYQRKRLTSRLN</sequence>
<feature type="domain" description="EamA" evidence="8">
    <location>
        <begin position="5"/>
        <end position="138"/>
    </location>
</feature>
<keyword evidence="4 7" id="KW-0812">Transmembrane</keyword>
<feature type="transmembrane region" description="Helical" evidence="7">
    <location>
        <begin position="66"/>
        <end position="85"/>
    </location>
</feature>
<evidence type="ECO:0000256" key="7">
    <source>
        <dbReference type="SAM" id="Phobius"/>
    </source>
</evidence>
<dbReference type="PANTHER" id="PTHR32322">
    <property type="entry name" value="INNER MEMBRANE TRANSPORTER"/>
    <property type="match status" value="1"/>
</dbReference>
<protein>
    <submittedName>
        <fullName evidence="9">DMT family transporter</fullName>
    </submittedName>
</protein>
<feature type="transmembrane region" description="Helical" evidence="7">
    <location>
        <begin position="269"/>
        <end position="286"/>
    </location>
</feature>
<feature type="transmembrane region" description="Helical" evidence="7">
    <location>
        <begin position="34"/>
        <end position="54"/>
    </location>
</feature>
<comment type="similarity">
    <text evidence="2">Belongs to the EamA transporter family.</text>
</comment>
<reference evidence="9 10" key="1">
    <citation type="submission" date="2023-06" db="EMBL/GenBank/DDBJ databases">
        <title>Sporosarcina sp. nov., isolated from Korean tranditional fermented seafood 'Jeotgal'.</title>
        <authorList>
            <person name="Yang A.I."/>
            <person name="Shin N.-R."/>
        </authorList>
    </citation>
    <scope>NUCLEOTIDE SEQUENCE [LARGE SCALE GENOMIC DNA]</scope>
    <source>
        <strain evidence="9 10">T2O-4</strain>
    </source>
</reference>
<feature type="transmembrane region" description="Helical" evidence="7">
    <location>
        <begin position="151"/>
        <end position="171"/>
    </location>
</feature>
<dbReference type="InterPro" id="IPR000620">
    <property type="entry name" value="EamA_dom"/>
</dbReference>
<dbReference type="EMBL" id="CP129118">
    <property type="protein sequence ID" value="WOV87537.1"/>
    <property type="molecule type" value="Genomic_DNA"/>
</dbReference>
<evidence type="ECO:0000256" key="4">
    <source>
        <dbReference type="ARBA" id="ARBA00022692"/>
    </source>
</evidence>
<dbReference type="Gene3D" id="1.10.3730.20">
    <property type="match status" value="1"/>
</dbReference>
<keyword evidence="6 7" id="KW-0472">Membrane</keyword>
<feature type="transmembrane region" description="Helical" evidence="7">
    <location>
        <begin position="243"/>
        <end position="263"/>
    </location>
</feature>
<keyword evidence="3" id="KW-1003">Cell membrane</keyword>
<feature type="transmembrane region" description="Helical" evidence="7">
    <location>
        <begin position="183"/>
        <end position="207"/>
    </location>
</feature>
<keyword evidence="5 7" id="KW-1133">Transmembrane helix</keyword>
<organism evidence="9 10">
    <name type="scientific">Sporosarcina oncorhynchi</name>
    <dbReference type="NCBI Taxonomy" id="3056444"/>
    <lineage>
        <taxon>Bacteria</taxon>
        <taxon>Bacillati</taxon>
        <taxon>Bacillota</taxon>
        <taxon>Bacilli</taxon>
        <taxon>Bacillales</taxon>
        <taxon>Caryophanaceae</taxon>
        <taxon>Sporosarcina</taxon>
    </lineage>
</organism>